<dbReference type="SUPFAM" id="SSF55931">
    <property type="entry name" value="Glutamine synthetase/guanido kinase"/>
    <property type="match status" value="1"/>
</dbReference>
<dbReference type="PROSITE" id="PS51987">
    <property type="entry name" value="GS_CATALYTIC"/>
    <property type="match status" value="1"/>
</dbReference>
<dbReference type="InterPro" id="IPR036651">
    <property type="entry name" value="Gln_synt_N_sf"/>
</dbReference>
<evidence type="ECO:0000256" key="3">
    <source>
        <dbReference type="PROSITE-ProRule" id="PRU01331"/>
    </source>
</evidence>
<dbReference type="InterPro" id="IPR008146">
    <property type="entry name" value="Gln_synth_cat_dom"/>
</dbReference>
<comment type="similarity">
    <text evidence="3 4">Belongs to the glutamine synthetase family.</text>
</comment>
<evidence type="ECO:0000256" key="1">
    <source>
        <dbReference type="ARBA" id="ARBA00021364"/>
    </source>
</evidence>
<dbReference type="SMART" id="SM01230">
    <property type="entry name" value="Gln-synt_C"/>
    <property type="match status" value="1"/>
</dbReference>
<gene>
    <name evidence="6" type="ORF">K466DRAFT_587511</name>
</gene>
<organism evidence="6 7">
    <name type="scientific">Polyporus arcularius HHB13444</name>
    <dbReference type="NCBI Taxonomy" id="1314778"/>
    <lineage>
        <taxon>Eukaryota</taxon>
        <taxon>Fungi</taxon>
        <taxon>Dikarya</taxon>
        <taxon>Basidiomycota</taxon>
        <taxon>Agaricomycotina</taxon>
        <taxon>Agaricomycetes</taxon>
        <taxon>Polyporales</taxon>
        <taxon>Polyporaceae</taxon>
        <taxon>Polyporus</taxon>
    </lineage>
</organism>
<evidence type="ECO:0000256" key="4">
    <source>
        <dbReference type="RuleBase" id="RU000384"/>
    </source>
</evidence>
<evidence type="ECO:0000259" key="5">
    <source>
        <dbReference type="PROSITE" id="PS51987"/>
    </source>
</evidence>
<feature type="domain" description="GS catalytic" evidence="5">
    <location>
        <begin position="136"/>
        <end position="477"/>
    </location>
</feature>
<dbReference type="GO" id="GO:0004356">
    <property type="term" value="F:glutamine synthetase activity"/>
    <property type="evidence" value="ECO:0007669"/>
    <property type="project" value="InterPro"/>
</dbReference>
<name>A0A5C3P8Z4_9APHY</name>
<keyword evidence="7" id="KW-1185">Reference proteome</keyword>
<evidence type="ECO:0000256" key="2">
    <source>
        <dbReference type="ARBA" id="ARBA00022598"/>
    </source>
</evidence>
<dbReference type="EMBL" id="ML211215">
    <property type="protein sequence ID" value="TFK86124.1"/>
    <property type="molecule type" value="Genomic_DNA"/>
</dbReference>
<dbReference type="GO" id="GO:0006542">
    <property type="term" value="P:glutamine biosynthetic process"/>
    <property type="evidence" value="ECO:0007669"/>
    <property type="project" value="InterPro"/>
</dbReference>
<dbReference type="Proteomes" id="UP000308197">
    <property type="component" value="Unassembled WGS sequence"/>
</dbReference>
<dbReference type="InterPro" id="IPR014746">
    <property type="entry name" value="Gln_synth/guanido_kin_cat_dom"/>
</dbReference>
<dbReference type="Pfam" id="PF00120">
    <property type="entry name" value="Gln-synt_C"/>
    <property type="match status" value="1"/>
</dbReference>
<dbReference type="InParanoid" id="A0A5C3P8Z4"/>
<sequence length="477" mass="51755">MASEPYGVLYSAGPTQSSPSAAKSLDELLTPDIKFVRVQWIDFINTPRVRVLSVAYFRKLYENPHTRVGVGLAKVALGIVGLSLAEGFGAVGEWLYVPDLSSWRVCTYAPGHAVVMGWFQEKMPAPETGFDMPLCPRTLLHRLVREAQDKAGVSFLIGMEHEFMLLSQTSPEPVYVNDADWTCAAKIRTGSVETVVLEEIANCLLDAGIELQHYHAEAAPGQYEVVTGPLPPLEAADAIVFTRETIYNIANKHGLKATFSPRLHADSCGNGAHVHISVHGGKTKTRKEDENRAPRMSPTERSFLQGVLEHLPAVVAFTLPNAASYARMLDGIWSGGTTSCWGTDNKEAPLRVCGPAGHLHFELKSSDATATPHLAFAGIVAAGLRGILDGALLTTGDCHKPAHVMSEAERKAVGLEKSLKLPKTIAEARKALDSDAGVKGLLGAEFVESYINVNKLMESWMAGKDEEDAVRKLIKYF</sequence>
<dbReference type="Gene3D" id="3.30.590.10">
    <property type="entry name" value="Glutamine synthetase/guanido kinase, catalytic domain"/>
    <property type="match status" value="1"/>
</dbReference>
<evidence type="ECO:0000313" key="6">
    <source>
        <dbReference type="EMBL" id="TFK86124.1"/>
    </source>
</evidence>
<dbReference type="Gene3D" id="3.10.20.70">
    <property type="entry name" value="Glutamine synthetase, N-terminal domain"/>
    <property type="match status" value="1"/>
</dbReference>
<dbReference type="PANTHER" id="PTHR43785:SF2">
    <property type="entry name" value="TYPE-1 GLUTAMINE SYNTHETASE 1"/>
    <property type="match status" value="1"/>
</dbReference>
<dbReference type="AlphaFoldDB" id="A0A5C3P8Z4"/>
<dbReference type="STRING" id="1314778.A0A5C3P8Z4"/>
<protein>
    <recommendedName>
        <fullName evidence="1">Glutamine synthetase</fullName>
    </recommendedName>
</protein>
<evidence type="ECO:0000313" key="7">
    <source>
        <dbReference type="Proteomes" id="UP000308197"/>
    </source>
</evidence>
<reference evidence="6 7" key="1">
    <citation type="journal article" date="2019" name="Nat. Ecol. Evol.">
        <title>Megaphylogeny resolves global patterns of mushroom evolution.</title>
        <authorList>
            <person name="Varga T."/>
            <person name="Krizsan K."/>
            <person name="Foldi C."/>
            <person name="Dima B."/>
            <person name="Sanchez-Garcia M."/>
            <person name="Sanchez-Ramirez S."/>
            <person name="Szollosi G.J."/>
            <person name="Szarkandi J.G."/>
            <person name="Papp V."/>
            <person name="Albert L."/>
            <person name="Andreopoulos W."/>
            <person name="Angelini C."/>
            <person name="Antonin V."/>
            <person name="Barry K.W."/>
            <person name="Bougher N.L."/>
            <person name="Buchanan P."/>
            <person name="Buyck B."/>
            <person name="Bense V."/>
            <person name="Catcheside P."/>
            <person name="Chovatia M."/>
            <person name="Cooper J."/>
            <person name="Damon W."/>
            <person name="Desjardin D."/>
            <person name="Finy P."/>
            <person name="Geml J."/>
            <person name="Haridas S."/>
            <person name="Hughes K."/>
            <person name="Justo A."/>
            <person name="Karasinski D."/>
            <person name="Kautmanova I."/>
            <person name="Kiss B."/>
            <person name="Kocsube S."/>
            <person name="Kotiranta H."/>
            <person name="LaButti K.M."/>
            <person name="Lechner B.E."/>
            <person name="Liimatainen K."/>
            <person name="Lipzen A."/>
            <person name="Lukacs Z."/>
            <person name="Mihaltcheva S."/>
            <person name="Morgado L.N."/>
            <person name="Niskanen T."/>
            <person name="Noordeloos M.E."/>
            <person name="Ohm R.A."/>
            <person name="Ortiz-Santana B."/>
            <person name="Ovrebo C."/>
            <person name="Racz N."/>
            <person name="Riley R."/>
            <person name="Savchenko A."/>
            <person name="Shiryaev A."/>
            <person name="Soop K."/>
            <person name="Spirin V."/>
            <person name="Szebenyi C."/>
            <person name="Tomsovsky M."/>
            <person name="Tulloss R.E."/>
            <person name="Uehling J."/>
            <person name="Grigoriev I.V."/>
            <person name="Vagvolgyi C."/>
            <person name="Papp T."/>
            <person name="Martin F.M."/>
            <person name="Miettinen O."/>
            <person name="Hibbett D.S."/>
            <person name="Nagy L.G."/>
        </authorList>
    </citation>
    <scope>NUCLEOTIDE SEQUENCE [LARGE SCALE GENOMIC DNA]</scope>
    <source>
        <strain evidence="6 7">HHB13444</strain>
    </source>
</reference>
<accession>A0A5C3P8Z4</accession>
<keyword evidence="2" id="KW-0436">Ligase</keyword>
<dbReference type="PANTHER" id="PTHR43785">
    <property type="entry name" value="GAMMA-GLUTAMYLPUTRESCINE SYNTHETASE"/>
    <property type="match status" value="1"/>
</dbReference>
<proteinExistence type="inferred from homology"/>